<organism evidence="3 4">
    <name type="scientific">Desulfitobacterium dehalogenans</name>
    <dbReference type="NCBI Taxonomy" id="36854"/>
    <lineage>
        <taxon>Bacteria</taxon>
        <taxon>Bacillati</taxon>
        <taxon>Bacillota</taxon>
        <taxon>Clostridia</taxon>
        <taxon>Eubacteriales</taxon>
        <taxon>Desulfitobacteriaceae</taxon>
        <taxon>Desulfitobacterium</taxon>
    </lineage>
</organism>
<dbReference type="GO" id="GO:0003697">
    <property type="term" value="F:single-stranded DNA binding"/>
    <property type="evidence" value="ECO:0007669"/>
    <property type="project" value="InterPro"/>
</dbReference>
<dbReference type="AlphaFoldDB" id="A0A7C7D8P4"/>
<feature type="domain" description="Polyvalent protein metallopeptidase" evidence="2">
    <location>
        <begin position="162"/>
        <end position="281"/>
    </location>
</feature>
<accession>A0A7C7D8P4</accession>
<name>A0A7C7D8P4_9FIRM</name>
<comment type="caution">
    <text evidence="3">The sequence shown here is derived from an EMBL/GenBank/DDBJ whole genome shotgun (WGS) entry which is preliminary data.</text>
</comment>
<evidence type="ECO:0000313" key="4">
    <source>
        <dbReference type="Proteomes" id="UP000553059"/>
    </source>
</evidence>
<proteinExistence type="predicted"/>
<protein>
    <submittedName>
        <fullName evidence="3">DUF1738 domain-containing protein</fullName>
    </submittedName>
</protein>
<reference evidence="3 4" key="1">
    <citation type="journal article" date="2020" name="Biotechnol. Biofuels">
        <title>New insights from the biogas microbiome by comprehensive genome-resolved metagenomics of nearly 1600 species originating from multiple anaerobic digesters.</title>
        <authorList>
            <person name="Campanaro S."/>
            <person name="Treu L."/>
            <person name="Rodriguez-R L.M."/>
            <person name="Kovalovszki A."/>
            <person name="Ziels R.M."/>
            <person name="Maus I."/>
            <person name="Zhu X."/>
            <person name="Kougias P.G."/>
            <person name="Basile A."/>
            <person name="Luo G."/>
            <person name="Schluter A."/>
            <person name="Konstantinidis K.T."/>
            <person name="Angelidaki I."/>
        </authorList>
    </citation>
    <scope>NUCLEOTIDE SEQUENCE [LARGE SCALE GENOMIC DNA]</scope>
    <source>
        <strain evidence="3">AS05jafATM_4</strain>
    </source>
</reference>
<dbReference type="Pfam" id="PF08401">
    <property type="entry name" value="ArdcN"/>
    <property type="match status" value="1"/>
</dbReference>
<feature type="domain" description="N-terminal" evidence="1">
    <location>
        <begin position="6"/>
        <end position="125"/>
    </location>
</feature>
<evidence type="ECO:0000259" key="2">
    <source>
        <dbReference type="Pfam" id="PF18818"/>
    </source>
</evidence>
<evidence type="ECO:0000313" key="3">
    <source>
        <dbReference type="EMBL" id="HHY29035.1"/>
    </source>
</evidence>
<dbReference type="Proteomes" id="UP000553059">
    <property type="component" value="Unassembled WGS sequence"/>
</dbReference>
<dbReference type="PIRSF" id="PIRSF037112">
    <property type="entry name" value="Antirestriction_ArdC"/>
    <property type="match status" value="1"/>
</dbReference>
<dbReference type="InterPro" id="IPR041459">
    <property type="entry name" value="MPTase-PolyVal"/>
</dbReference>
<dbReference type="Pfam" id="PF18818">
    <property type="entry name" value="MPTase-PolyVal"/>
    <property type="match status" value="1"/>
</dbReference>
<dbReference type="EMBL" id="DUTF01000432">
    <property type="protein sequence ID" value="HHY29035.1"/>
    <property type="molecule type" value="Genomic_DNA"/>
</dbReference>
<sequence>MAKNTVYEIVTNRIIGKIQDAIDNGTCLPWQQPWDSRNAPINHTTLKAYRGVNLWLLEYGHEYVSWNQLCDLQKHNRDVKLRKGSKAHIVVYFSFKKGQKDVVNEHGVVEQKEIEIPFLRYYNVYDIADIDGLIPRRPQINYEHKPVEEAENLIQNYINRENGLRLEFNDGNGAWYSPAMDVISVPSLNLFKSYSEYFSTLAHECVHSTGSSKRLNRIKSTAFHSNDYSKEELVAEIGSCMLCAECGIDNQATADNSIAYLKGWLSALQDDVKLIVTASSQAQKAADYILGRTTTE</sequence>
<evidence type="ECO:0000259" key="1">
    <source>
        <dbReference type="Pfam" id="PF08401"/>
    </source>
</evidence>
<dbReference type="InterPro" id="IPR013610">
    <property type="entry name" value="ArdC_N"/>
</dbReference>
<dbReference type="InterPro" id="IPR017113">
    <property type="entry name" value="Antirestriction_ArdC"/>
</dbReference>
<gene>
    <name evidence="3" type="ORF">GX523_20260</name>
</gene>